<evidence type="ECO:0000313" key="2">
    <source>
        <dbReference type="EMBL" id="AIY66794.1"/>
    </source>
</evidence>
<dbReference type="Gene3D" id="3.60.15.10">
    <property type="entry name" value="Ribonuclease Z/Hydroxyacylglutathione hydrolase-like"/>
    <property type="match status" value="1"/>
</dbReference>
<dbReference type="AlphaFoldDB" id="A0A0A7EJH1"/>
<evidence type="ECO:0000259" key="1">
    <source>
        <dbReference type="SMART" id="SM00849"/>
    </source>
</evidence>
<proteinExistence type="predicted"/>
<dbReference type="Pfam" id="PF12706">
    <property type="entry name" value="Lactamase_B_2"/>
    <property type="match status" value="1"/>
</dbReference>
<dbReference type="SMART" id="SM00849">
    <property type="entry name" value="Lactamase_B"/>
    <property type="match status" value="1"/>
</dbReference>
<dbReference type="CDD" id="cd07715">
    <property type="entry name" value="TaR3-like_MBL-fold"/>
    <property type="match status" value="1"/>
</dbReference>
<name>A0A0A7EJH1_9GAMM</name>
<dbReference type="STRING" id="1348114.OM33_16910"/>
<reference evidence="2 3" key="1">
    <citation type="submission" date="2014-11" db="EMBL/GenBank/DDBJ databases">
        <title>Complete Genome Sequence of Pseudoalteromonas sp. Strain OCN003 Isolated from Kaneohe Bay, Oahu, Hawaii.</title>
        <authorList>
            <person name="Beurmann S."/>
            <person name="Videau P."/>
            <person name="Ushijima B."/>
            <person name="Smith A.M."/>
            <person name="Aeby G.S."/>
            <person name="Callahan S.M."/>
            <person name="Belcaid M."/>
        </authorList>
    </citation>
    <scope>NUCLEOTIDE SEQUENCE [LARGE SCALE GENOMIC DNA]</scope>
    <source>
        <strain evidence="2 3">OCN003</strain>
    </source>
</reference>
<dbReference type="InterPro" id="IPR036866">
    <property type="entry name" value="RibonucZ/Hydroxyglut_hydro"/>
</dbReference>
<dbReference type="Proteomes" id="UP000030341">
    <property type="component" value="Chromosome 2"/>
</dbReference>
<dbReference type="EMBL" id="CP009889">
    <property type="protein sequence ID" value="AIY66794.1"/>
    <property type="molecule type" value="Genomic_DNA"/>
</dbReference>
<dbReference type="HOGENOM" id="CLU_031317_1_0_6"/>
<dbReference type="KEGG" id="pseo:OM33_16910"/>
<protein>
    <submittedName>
        <fullName evidence="2">Beta-lactamase</fullName>
    </submittedName>
</protein>
<feature type="domain" description="Metallo-beta-lactamase" evidence="1">
    <location>
        <begin position="25"/>
        <end position="209"/>
    </location>
</feature>
<keyword evidence="3" id="KW-1185">Reference proteome</keyword>
<organism evidence="2 3">
    <name type="scientific">Pseudoalteromonas piratica</name>
    <dbReference type="NCBI Taxonomy" id="1348114"/>
    <lineage>
        <taxon>Bacteria</taxon>
        <taxon>Pseudomonadati</taxon>
        <taxon>Pseudomonadota</taxon>
        <taxon>Gammaproteobacteria</taxon>
        <taxon>Alteromonadales</taxon>
        <taxon>Pseudoalteromonadaceae</taxon>
        <taxon>Pseudoalteromonas</taxon>
    </lineage>
</organism>
<dbReference type="PANTHER" id="PTHR42663:SF4">
    <property type="entry name" value="SLL1036 PROTEIN"/>
    <property type="match status" value="1"/>
</dbReference>
<dbReference type="PANTHER" id="PTHR42663">
    <property type="entry name" value="HYDROLASE C777.06C-RELATED-RELATED"/>
    <property type="match status" value="1"/>
</dbReference>
<dbReference type="eggNOG" id="COG1235">
    <property type="taxonomic scope" value="Bacteria"/>
</dbReference>
<dbReference type="InterPro" id="IPR001279">
    <property type="entry name" value="Metallo-B-lactamas"/>
</dbReference>
<evidence type="ECO:0000313" key="3">
    <source>
        <dbReference type="Proteomes" id="UP000030341"/>
    </source>
</evidence>
<accession>A0A0A7EJH1</accession>
<sequence>MKLSFYGTRGSIPTPGPQTVKYGGNTACTVISHDDDFVILDSGTGIRVFGEELLKDKRPINILLTHHHWDHIQGFPFFLPIYQADREINIYIAKTEPCDNNAILAQMDKSYFPVNYRQLPSNITLKPISGKSFNVSGFAIECIPINHPNNGLAYLISRDQKRIAYVTDNELFPEAHQTTDYDQWLNLLLDVDVLIHDGQYLDTELSEKHDWGHSSVEQALLLAEQCGAKKTFIYSHAPERTDDEIDSCYARLSELMPNMNFDFAKEGLQFDLSLLKEL</sequence>
<dbReference type="OrthoDB" id="9803916at2"/>
<dbReference type="SUPFAM" id="SSF56281">
    <property type="entry name" value="Metallo-hydrolase/oxidoreductase"/>
    <property type="match status" value="1"/>
</dbReference>
<dbReference type="RefSeq" id="WP_040135309.1">
    <property type="nucleotide sequence ID" value="NZ_CP009889.1"/>
</dbReference>
<gene>
    <name evidence="2" type="ORF">OM33_16910</name>
</gene>